<evidence type="ECO:0000313" key="2">
    <source>
        <dbReference type="Proteomes" id="UP000830835"/>
    </source>
</evidence>
<comment type="caution">
    <text evidence="1">The sequence shown here is derived from an EMBL/GenBank/DDBJ whole genome shotgun (WGS) entry which is preliminary data.</text>
</comment>
<dbReference type="EMBL" id="JAFIRA010000013">
    <property type="protein sequence ID" value="MCJ2542653.1"/>
    <property type="molecule type" value="Genomic_DNA"/>
</dbReference>
<gene>
    <name evidence="1" type="ORF">JX360_06990</name>
</gene>
<sequence length="108" mass="12105">MSRDYTEMKWRELGGKVIDIVAAYTSKLAYDGSGIVTRDSKNYALAKFASGKRYNRDLNGNQNIVARGVLKLTCRKDSEGRFSKSSGRSPRSWACLCDLWTLDSSRLA</sequence>
<evidence type="ECO:0008006" key="3">
    <source>
        <dbReference type="Google" id="ProtNLM"/>
    </source>
</evidence>
<reference evidence="1" key="1">
    <citation type="submission" date="2021-02" db="EMBL/GenBank/DDBJ databases">
        <title>The CRISPR/cas machinery reduction and long-range gene transfer in the hot spring cyanobacterium Synechococcus.</title>
        <authorList>
            <person name="Dvorak P."/>
            <person name="Jahodarova E."/>
            <person name="Hasler P."/>
            <person name="Poulickova A."/>
        </authorList>
    </citation>
    <scope>NUCLEOTIDE SEQUENCE</scope>
    <source>
        <strain evidence="1">Rupite</strain>
    </source>
</reference>
<organism evidence="1 2">
    <name type="scientific">Thermostichus vulcanus str. 'Rupite'</name>
    <dbReference type="NCBI Taxonomy" id="2813851"/>
    <lineage>
        <taxon>Bacteria</taxon>
        <taxon>Bacillati</taxon>
        <taxon>Cyanobacteriota</taxon>
        <taxon>Cyanophyceae</taxon>
        <taxon>Thermostichales</taxon>
        <taxon>Thermostichaceae</taxon>
        <taxon>Thermostichus</taxon>
    </lineage>
</organism>
<name>A0ABT0CA50_THEVL</name>
<keyword evidence="2" id="KW-1185">Reference proteome</keyword>
<accession>A0ABT0CA50</accession>
<dbReference type="Proteomes" id="UP000830835">
    <property type="component" value="Unassembled WGS sequence"/>
</dbReference>
<evidence type="ECO:0000313" key="1">
    <source>
        <dbReference type="EMBL" id="MCJ2542653.1"/>
    </source>
</evidence>
<protein>
    <recommendedName>
        <fullName evidence="3">Transposase</fullName>
    </recommendedName>
</protein>
<proteinExistence type="predicted"/>